<name>A0A0M3HHZ0_ASCLU</name>
<dbReference type="AlphaFoldDB" id="A0A0M3HHZ0"/>
<evidence type="ECO:0000256" key="1">
    <source>
        <dbReference type="SAM" id="Phobius"/>
    </source>
</evidence>
<sequence>MRFPRKWYITLYIFNYILDDFSLNYLILSKFIMNLNTLLGCSYANATGPSAAAAELHVCKCFMEKRRPAMIFIPHRMVAHRYQQLFQRQCRILESFVLFVTIKHPAFIME</sequence>
<keyword evidence="1" id="KW-0812">Transmembrane</keyword>
<proteinExistence type="predicted"/>
<protein>
    <submittedName>
        <fullName evidence="3">Secreted protein</fullName>
    </submittedName>
</protein>
<dbReference type="Proteomes" id="UP000036681">
    <property type="component" value="Unplaced"/>
</dbReference>
<keyword evidence="2" id="KW-1185">Reference proteome</keyword>
<organism evidence="2 3">
    <name type="scientific">Ascaris lumbricoides</name>
    <name type="common">Giant roundworm</name>
    <dbReference type="NCBI Taxonomy" id="6252"/>
    <lineage>
        <taxon>Eukaryota</taxon>
        <taxon>Metazoa</taxon>
        <taxon>Ecdysozoa</taxon>
        <taxon>Nematoda</taxon>
        <taxon>Chromadorea</taxon>
        <taxon>Rhabditida</taxon>
        <taxon>Spirurina</taxon>
        <taxon>Ascaridomorpha</taxon>
        <taxon>Ascaridoidea</taxon>
        <taxon>Ascarididae</taxon>
        <taxon>Ascaris</taxon>
    </lineage>
</organism>
<accession>A0A0M3HHZ0</accession>
<feature type="transmembrane region" description="Helical" evidence="1">
    <location>
        <begin position="7"/>
        <end position="28"/>
    </location>
</feature>
<keyword evidence="1" id="KW-0472">Membrane</keyword>
<evidence type="ECO:0000313" key="2">
    <source>
        <dbReference type="Proteomes" id="UP000036681"/>
    </source>
</evidence>
<reference evidence="3" key="1">
    <citation type="submission" date="2017-02" db="UniProtKB">
        <authorList>
            <consortium name="WormBaseParasite"/>
        </authorList>
    </citation>
    <scope>IDENTIFICATION</scope>
</reference>
<keyword evidence="1" id="KW-1133">Transmembrane helix</keyword>
<evidence type="ECO:0000313" key="3">
    <source>
        <dbReference type="WBParaSite" id="ALUE_0000113501-mRNA-1"/>
    </source>
</evidence>
<dbReference type="WBParaSite" id="ALUE_0000113501-mRNA-1">
    <property type="protein sequence ID" value="ALUE_0000113501-mRNA-1"/>
    <property type="gene ID" value="ALUE_0000113501"/>
</dbReference>